<evidence type="ECO:0000313" key="3">
    <source>
        <dbReference type="WBParaSite" id="nRc.2.0.1.t36142-RA"/>
    </source>
</evidence>
<reference evidence="3" key="1">
    <citation type="submission" date="2022-11" db="UniProtKB">
        <authorList>
            <consortium name="WormBaseParasite"/>
        </authorList>
    </citation>
    <scope>IDENTIFICATION</scope>
</reference>
<evidence type="ECO:0000256" key="1">
    <source>
        <dbReference type="SAM" id="MobiDB-lite"/>
    </source>
</evidence>
<organism evidence="2 3">
    <name type="scientific">Romanomermis culicivorax</name>
    <name type="common">Nematode worm</name>
    <dbReference type="NCBI Taxonomy" id="13658"/>
    <lineage>
        <taxon>Eukaryota</taxon>
        <taxon>Metazoa</taxon>
        <taxon>Ecdysozoa</taxon>
        <taxon>Nematoda</taxon>
        <taxon>Enoplea</taxon>
        <taxon>Dorylaimia</taxon>
        <taxon>Mermithida</taxon>
        <taxon>Mermithoidea</taxon>
        <taxon>Mermithidae</taxon>
        <taxon>Romanomermis</taxon>
    </lineage>
</organism>
<feature type="region of interest" description="Disordered" evidence="1">
    <location>
        <begin position="56"/>
        <end position="84"/>
    </location>
</feature>
<proteinExistence type="predicted"/>
<dbReference type="WBParaSite" id="nRc.2.0.1.t36142-RA">
    <property type="protein sequence ID" value="nRc.2.0.1.t36142-RA"/>
    <property type="gene ID" value="nRc.2.0.1.g36142"/>
</dbReference>
<feature type="compositionally biased region" description="Low complexity" evidence="1">
    <location>
        <begin position="65"/>
        <end position="84"/>
    </location>
</feature>
<sequence length="212" mass="24207">MLLAESPTKTPTQAPTDFELDNETAMAVESLIKNITEESFTVKSEIPSKMDIIQIESKDEDISETDTTAQMPKTKTTTSATPLSKSLSSSQYHIDWDKGEELRAKAIVMKMISMKDLLKIEDDNSKMVPPQIILTRHKLTMPQETEITTSVSTDSRTPVLDVKEDRLCDKQGQPIRDIRVYQFLLSRRQKAINKQLRMIQDYLERKDPGKCR</sequence>
<keyword evidence="2" id="KW-1185">Reference proteome</keyword>
<accession>A0A915KBQ4</accession>
<protein>
    <submittedName>
        <fullName evidence="3">Uncharacterized protein</fullName>
    </submittedName>
</protein>
<name>A0A915KBQ4_ROMCU</name>
<dbReference type="Proteomes" id="UP000887565">
    <property type="component" value="Unplaced"/>
</dbReference>
<evidence type="ECO:0000313" key="2">
    <source>
        <dbReference type="Proteomes" id="UP000887565"/>
    </source>
</evidence>
<dbReference type="AlphaFoldDB" id="A0A915KBQ4"/>